<proteinExistence type="predicted"/>
<dbReference type="KEGG" id="mgr:MGG_15619"/>
<accession>G4MW31</accession>
<evidence type="ECO:0000313" key="2">
    <source>
        <dbReference type="Proteomes" id="UP000009058"/>
    </source>
</evidence>
<dbReference type="RefSeq" id="XP_003713991.1">
    <property type="nucleotide sequence ID" value="XM_003713943.1"/>
</dbReference>
<evidence type="ECO:0000313" key="1">
    <source>
        <dbReference type="EMBL" id="EHA54184.1"/>
    </source>
</evidence>
<dbReference type="HOGENOM" id="CLU_1865494_0_0_1"/>
<dbReference type="Proteomes" id="UP000009058">
    <property type="component" value="Chromosome 2"/>
</dbReference>
<keyword evidence="2" id="KW-1185">Reference proteome</keyword>
<reference evidence="1 2" key="1">
    <citation type="journal article" date="2005" name="Nature">
        <title>The genome sequence of the rice blast fungus Magnaporthe grisea.</title>
        <authorList>
            <person name="Dean R.A."/>
            <person name="Talbot N.J."/>
            <person name="Ebbole D.J."/>
            <person name="Farman M.L."/>
            <person name="Mitchell T.K."/>
            <person name="Orbach M.J."/>
            <person name="Thon M."/>
            <person name="Kulkarni R."/>
            <person name="Xu J.R."/>
            <person name="Pan H."/>
            <person name="Read N.D."/>
            <person name="Lee Y.H."/>
            <person name="Carbone I."/>
            <person name="Brown D."/>
            <person name="Oh Y.Y."/>
            <person name="Donofrio N."/>
            <person name="Jeong J.S."/>
            <person name="Soanes D.M."/>
            <person name="Djonovic S."/>
            <person name="Kolomiets E."/>
            <person name="Rehmeyer C."/>
            <person name="Li W."/>
            <person name="Harding M."/>
            <person name="Kim S."/>
            <person name="Lebrun M.H."/>
            <person name="Bohnert H."/>
            <person name="Coughlan S."/>
            <person name="Butler J."/>
            <person name="Calvo S."/>
            <person name="Ma L.J."/>
            <person name="Nicol R."/>
            <person name="Purcell S."/>
            <person name="Nusbaum C."/>
            <person name="Galagan J.E."/>
            <person name="Birren B.W."/>
        </authorList>
    </citation>
    <scope>NUCLEOTIDE SEQUENCE [LARGE SCALE GENOMIC DNA]</scope>
    <source>
        <strain evidence="2">70-15 / ATCC MYA-4617 / FGSC 8958</strain>
    </source>
</reference>
<dbReference type="EMBL" id="CM001232">
    <property type="protein sequence ID" value="EHA54184.1"/>
    <property type="molecule type" value="Genomic_DNA"/>
</dbReference>
<dbReference type="GeneID" id="12987351"/>
<gene>
    <name evidence="1" type="ORF">MGG_15619</name>
</gene>
<organism evidence="1 2">
    <name type="scientific">Pyricularia oryzae (strain 70-15 / ATCC MYA-4617 / FGSC 8958)</name>
    <name type="common">Rice blast fungus</name>
    <name type="synonym">Magnaporthe oryzae</name>
    <dbReference type="NCBI Taxonomy" id="242507"/>
    <lineage>
        <taxon>Eukaryota</taxon>
        <taxon>Fungi</taxon>
        <taxon>Dikarya</taxon>
        <taxon>Ascomycota</taxon>
        <taxon>Pezizomycotina</taxon>
        <taxon>Sordariomycetes</taxon>
        <taxon>Sordariomycetidae</taxon>
        <taxon>Magnaporthales</taxon>
        <taxon>Pyriculariaceae</taxon>
        <taxon>Pyricularia</taxon>
    </lineage>
</organism>
<dbReference type="InParanoid" id="G4MW31"/>
<name>G4MW31_PYRO7</name>
<reference key="2">
    <citation type="submission" date="2011-05" db="EMBL/GenBank/DDBJ databases">
        <title>The Genome Sequence of Magnaporthe oryzae 70-15.</title>
        <authorList>
            <consortium name="The Broad Institute Genome Sequencing Platform"/>
            <person name="Ma L.-J."/>
            <person name="Dead R."/>
            <person name="Young S.K."/>
            <person name="Zeng Q."/>
            <person name="Gargeya S."/>
            <person name="Fitzgerald M."/>
            <person name="Haas B."/>
            <person name="Abouelleil A."/>
            <person name="Alvarado L."/>
            <person name="Arachchi H.M."/>
            <person name="Berlin A."/>
            <person name="Brown A."/>
            <person name="Chapman S.B."/>
            <person name="Chen Z."/>
            <person name="Dunbar C."/>
            <person name="Freedman E."/>
            <person name="Gearin G."/>
            <person name="Gellesch M."/>
            <person name="Goldberg J."/>
            <person name="Griggs A."/>
            <person name="Gujja S."/>
            <person name="Heiman D."/>
            <person name="Howarth C."/>
            <person name="Larson L."/>
            <person name="Lui A."/>
            <person name="MacDonald P.J.P."/>
            <person name="Mehta T."/>
            <person name="Montmayeur A."/>
            <person name="Murphy C."/>
            <person name="Neiman D."/>
            <person name="Pearson M."/>
            <person name="Priest M."/>
            <person name="Roberts A."/>
            <person name="Saif S."/>
            <person name="Shea T."/>
            <person name="Shenoy N."/>
            <person name="Sisk P."/>
            <person name="Stolte C."/>
            <person name="Sykes S."/>
            <person name="Yandava C."/>
            <person name="Wortman J."/>
            <person name="Nusbaum C."/>
            <person name="Birren B."/>
        </authorList>
    </citation>
    <scope>NUCLEOTIDE SEQUENCE</scope>
    <source>
        <strain>70-15</strain>
    </source>
</reference>
<sequence length="137" mass="15333">MAALSLQHANLFKLEGEANVIPFTESEISSFNVTSAPDPSPMPPPTERHFFLPNHWLKATEILKSVHDTVQWLANDFVWKRASFNNLWNMVCTRHPRRGVNIKIGTAESPLAGFMARTLVFALPLFLHVGMMIGCGC</sequence>
<dbReference type="AlphaFoldDB" id="G4MW31"/>
<dbReference type="VEuPathDB" id="FungiDB:MGG_15619"/>
<protein>
    <submittedName>
        <fullName evidence="1">Uncharacterized protein</fullName>
    </submittedName>
</protein>